<dbReference type="PANTHER" id="PTHR40457">
    <property type="entry name" value="PHOSPHOLIPASE A1"/>
    <property type="match status" value="1"/>
</dbReference>
<keyword evidence="14 15" id="KW-0998">Cell outer membrane</keyword>
<dbReference type="Pfam" id="PF02253">
    <property type="entry name" value="PLA1"/>
    <property type="match status" value="1"/>
</dbReference>
<keyword evidence="5" id="KW-1134">Transmembrane beta strand</keyword>
<dbReference type="PANTHER" id="PTHR40457:SF1">
    <property type="entry name" value="PHOSPHOLIPASE A1"/>
    <property type="match status" value="1"/>
</dbReference>
<evidence type="ECO:0000313" key="17">
    <source>
        <dbReference type="Proteomes" id="UP001500227"/>
    </source>
</evidence>
<keyword evidence="8" id="KW-0732">Signal</keyword>
<keyword evidence="7 15" id="KW-0479">Metal-binding</keyword>
<evidence type="ECO:0000256" key="9">
    <source>
        <dbReference type="ARBA" id="ARBA00022801"/>
    </source>
</evidence>
<comment type="function">
    <text evidence="15">Hydrolysis of phosphatidylcholine with phospholipase A2 (EC 3.1.1.4) and phospholipase A1 (EC 3.1.1.32) activities.</text>
</comment>
<sequence>MFSAHAGISYSLVENHAQPGEKITVRALLFNDEANALTWSPPEHLVLQWRHADGDVMRSLASLKQPAQELRVPVNSFTLVEWEAVVPSAAKGVQVLSIEGAPDLFALDTSPNGALLANQLALAPIIDAGAAPIGQPDPEIPQEQLTAQGISPTYGPAVAQAPQNPHSSVVFDNFRNAISSYEPIYFIVGSKPETNARFQISFKYRLFNPEDEKKSGFHNHLYLAYTQRSLWDLSSDSMPFIDTTYNPSVFWYKEKLWQNNNSPFYLGLNAGAEHESNGKSGDDSRSINDFYIQPEFNYLFDGGSTLTFMPRVKKYFGVSSDNPDYRDYMGNVEWKLRWQQDYGLALTGTYQRGKHNRKTTQVDASWPLKRTPLNMNGYLYAQYYKGYGETLLHYNQRSQSQVRFGIAIIP</sequence>
<comment type="subunit">
    <text evidence="4 15">Homodimer; dimerization is reversible, and the dimeric form is the active one.</text>
</comment>
<evidence type="ECO:0000256" key="13">
    <source>
        <dbReference type="ARBA" id="ARBA00023136"/>
    </source>
</evidence>
<evidence type="ECO:0000256" key="10">
    <source>
        <dbReference type="ARBA" id="ARBA00022837"/>
    </source>
</evidence>
<dbReference type="Proteomes" id="UP001500227">
    <property type="component" value="Unassembled WGS sequence"/>
</dbReference>
<evidence type="ECO:0000256" key="15">
    <source>
        <dbReference type="RuleBase" id="RU366027"/>
    </source>
</evidence>
<evidence type="ECO:0000313" key="16">
    <source>
        <dbReference type="EMBL" id="GAA5088736.1"/>
    </source>
</evidence>
<keyword evidence="17" id="KW-1185">Reference proteome</keyword>
<evidence type="ECO:0000256" key="6">
    <source>
        <dbReference type="ARBA" id="ARBA00022692"/>
    </source>
</evidence>
<accession>A0ABP9LZR8</accession>
<comment type="subcellular location">
    <subcellularLocation>
        <location evidence="15">Cell outer membrane</location>
        <topology evidence="15">Multi-pass membrane protein</topology>
    </subcellularLocation>
    <text evidence="15">One of the very few enzymes located there.</text>
</comment>
<keyword evidence="13" id="KW-0472">Membrane</keyword>
<reference evidence="17" key="1">
    <citation type="journal article" date="2019" name="Int. J. Syst. Evol. Microbiol.">
        <title>The Global Catalogue of Microorganisms (GCM) 10K type strain sequencing project: providing services to taxonomists for standard genome sequencing and annotation.</title>
        <authorList>
            <consortium name="The Broad Institute Genomics Platform"/>
            <consortium name="The Broad Institute Genome Sequencing Center for Infectious Disease"/>
            <person name="Wu L."/>
            <person name="Ma J."/>
        </authorList>
    </citation>
    <scope>NUCLEOTIDE SEQUENCE [LARGE SCALE GENOMIC DNA]</scope>
    <source>
        <strain evidence="17">JCM 18423</strain>
    </source>
</reference>
<evidence type="ECO:0000256" key="12">
    <source>
        <dbReference type="ARBA" id="ARBA00023098"/>
    </source>
</evidence>
<comment type="cofactor">
    <cofactor evidence="15">
        <name>Ca(2+)</name>
        <dbReference type="ChEBI" id="CHEBI:29108"/>
    </cofactor>
    <text evidence="15">Binds 1 Ca(2+) ion per monomer. In the dimeric form the Ca(2+) is bound by different amino acids with binding of each Ca(2+) shared with ligands coming from each monomer. The Ca(2+) ion may have a role in catalysis.</text>
</comment>
<organism evidence="16 17">
    <name type="scientific">Paenalcaligenes hermetiae</name>
    <dbReference type="NCBI Taxonomy" id="1157987"/>
    <lineage>
        <taxon>Bacteria</taxon>
        <taxon>Pseudomonadati</taxon>
        <taxon>Pseudomonadota</taxon>
        <taxon>Betaproteobacteria</taxon>
        <taxon>Burkholderiales</taxon>
        <taxon>Alcaligenaceae</taxon>
        <taxon>Paenalcaligenes</taxon>
    </lineage>
</organism>
<evidence type="ECO:0000256" key="8">
    <source>
        <dbReference type="ARBA" id="ARBA00022729"/>
    </source>
</evidence>
<dbReference type="EMBL" id="BAABKD010000008">
    <property type="protein sequence ID" value="GAA5088736.1"/>
    <property type="molecule type" value="Genomic_DNA"/>
</dbReference>
<dbReference type="InterPro" id="IPR036541">
    <property type="entry name" value="PLipase_A1_sf"/>
</dbReference>
<proteinExistence type="inferred from homology"/>
<evidence type="ECO:0000256" key="14">
    <source>
        <dbReference type="ARBA" id="ARBA00023237"/>
    </source>
</evidence>
<dbReference type="RefSeq" id="WP_345370196.1">
    <property type="nucleotide sequence ID" value="NZ_BAABKD010000008.1"/>
</dbReference>
<comment type="caution">
    <text evidence="16">The sequence shown here is derived from an EMBL/GenBank/DDBJ whole genome shotgun (WGS) entry which is preliminary data.</text>
</comment>
<comment type="catalytic activity">
    <reaction evidence="1 15">
        <text>a 1,2-diacyl-sn-glycero-3-phosphocholine + H2O = a 2-acyl-sn-glycero-3-phosphocholine + a fatty acid + H(+)</text>
        <dbReference type="Rhea" id="RHEA:18689"/>
        <dbReference type="ChEBI" id="CHEBI:15377"/>
        <dbReference type="ChEBI" id="CHEBI:15378"/>
        <dbReference type="ChEBI" id="CHEBI:28868"/>
        <dbReference type="ChEBI" id="CHEBI:57643"/>
        <dbReference type="ChEBI" id="CHEBI:57875"/>
        <dbReference type="EC" id="3.1.1.32"/>
    </reaction>
</comment>
<evidence type="ECO:0000256" key="4">
    <source>
        <dbReference type="ARBA" id="ARBA00011702"/>
    </source>
</evidence>
<gene>
    <name evidence="16" type="ORF">GCM10023337_10690</name>
</gene>
<dbReference type="InterPro" id="IPR003187">
    <property type="entry name" value="PLipase_A1"/>
</dbReference>
<name>A0ABP9LZR8_9BURK</name>
<dbReference type="EC" id="3.1.1.4" evidence="15"/>
<evidence type="ECO:0000256" key="7">
    <source>
        <dbReference type="ARBA" id="ARBA00022723"/>
    </source>
</evidence>
<keyword evidence="10 15" id="KW-0106">Calcium</keyword>
<dbReference type="SUPFAM" id="SSF56931">
    <property type="entry name" value="Outer membrane phospholipase A (OMPLA)"/>
    <property type="match status" value="1"/>
</dbReference>
<evidence type="ECO:0000256" key="2">
    <source>
        <dbReference type="ARBA" id="ARBA00001604"/>
    </source>
</evidence>
<keyword evidence="9 15" id="KW-0378">Hydrolase</keyword>
<comment type="catalytic activity">
    <reaction evidence="2 15">
        <text>a 1,2-diacyl-sn-glycero-3-phosphocholine + H2O = a 1-acyl-sn-glycero-3-phosphocholine + a fatty acid + H(+)</text>
        <dbReference type="Rhea" id="RHEA:15801"/>
        <dbReference type="ChEBI" id="CHEBI:15377"/>
        <dbReference type="ChEBI" id="CHEBI:15378"/>
        <dbReference type="ChEBI" id="CHEBI:28868"/>
        <dbReference type="ChEBI" id="CHEBI:57643"/>
        <dbReference type="ChEBI" id="CHEBI:58168"/>
        <dbReference type="EC" id="3.1.1.4"/>
    </reaction>
</comment>
<dbReference type="EC" id="3.1.1.32" evidence="15"/>
<dbReference type="Gene3D" id="2.40.230.10">
    <property type="entry name" value="Phospholipase A1"/>
    <property type="match status" value="1"/>
</dbReference>
<evidence type="ECO:0000256" key="11">
    <source>
        <dbReference type="ARBA" id="ARBA00022963"/>
    </source>
</evidence>
<dbReference type="PRINTS" id="PR01486">
    <property type="entry name" value="PHPHLIPASEA1"/>
</dbReference>
<evidence type="ECO:0000256" key="3">
    <source>
        <dbReference type="ARBA" id="ARBA00010525"/>
    </source>
</evidence>
<keyword evidence="12 15" id="KW-0443">Lipid metabolism</keyword>
<protein>
    <recommendedName>
        <fullName evidence="15">Phospholipase A1</fullName>
        <ecNumber evidence="15">3.1.1.32</ecNumber>
        <ecNumber evidence="15">3.1.1.4</ecNumber>
    </recommendedName>
    <alternativeName>
        <fullName evidence="15">Phosphatidylcholine 1-acylhydrolase</fullName>
    </alternativeName>
</protein>
<comment type="similarity">
    <text evidence="3 15">Belongs to the phospholipase A1 family.</text>
</comment>
<keyword evidence="11 15" id="KW-0442">Lipid degradation</keyword>
<keyword evidence="6" id="KW-0812">Transmembrane</keyword>
<evidence type="ECO:0000256" key="5">
    <source>
        <dbReference type="ARBA" id="ARBA00022452"/>
    </source>
</evidence>
<evidence type="ECO:0000256" key="1">
    <source>
        <dbReference type="ARBA" id="ARBA00000111"/>
    </source>
</evidence>